<protein>
    <recommendedName>
        <fullName evidence="1">Ubiquitin carboxyl-terminal hydrolase</fullName>
        <ecNumber evidence="1">3.4.19.12</ecNumber>
    </recommendedName>
</protein>
<name>A0AAX4JG49_9MICR</name>
<accession>A0AAX4JG49</accession>
<dbReference type="RefSeq" id="XP_065331066.1">
    <property type="nucleotide sequence ID" value="XM_065474994.1"/>
</dbReference>
<organism evidence="4 5">
    <name type="scientific">Vairimorpha necatrix</name>
    <dbReference type="NCBI Taxonomy" id="6039"/>
    <lineage>
        <taxon>Eukaryota</taxon>
        <taxon>Fungi</taxon>
        <taxon>Fungi incertae sedis</taxon>
        <taxon>Microsporidia</taxon>
        <taxon>Nosematidae</taxon>
        <taxon>Vairimorpha</taxon>
    </lineage>
</organism>
<evidence type="ECO:0000256" key="2">
    <source>
        <dbReference type="SAM" id="Phobius"/>
    </source>
</evidence>
<evidence type="ECO:0000313" key="5">
    <source>
        <dbReference type="Proteomes" id="UP001334084"/>
    </source>
</evidence>
<dbReference type="PROSITE" id="PS50235">
    <property type="entry name" value="USP_3"/>
    <property type="match status" value="1"/>
</dbReference>
<dbReference type="KEGG" id="vnx:VNE69_11087"/>
<proteinExistence type="inferred from homology"/>
<keyword evidence="1" id="KW-0645">Protease</keyword>
<feature type="transmembrane region" description="Helical" evidence="2">
    <location>
        <begin position="63"/>
        <end position="84"/>
    </location>
</feature>
<dbReference type="AlphaFoldDB" id="A0AAX4JG49"/>
<dbReference type="InterPro" id="IPR018200">
    <property type="entry name" value="USP_CS"/>
</dbReference>
<dbReference type="PROSITE" id="PS00973">
    <property type="entry name" value="USP_2"/>
    <property type="match status" value="1"/>
</dbReference>
<evidence type="ECO:0000313" key="4">
    <source>
        <dbReference type="EMBL" id="WUR04921.1"/>
    </source>
</evidence>
<reference evidence="4" key="1">
    <citation type="journal article" date="2024" name="BMC Genomics">
        <title>Functional annotation of a divergent genome using sequence and structure-based similarity.</title>
        <authorList>
            <person name="Svedberg D."/>
            <person name="Winiger R.R."/>
            <person name="Berg A."/>
            <person name="Sharma H."/>
            <person name="Tellgren-Roth C."/>
            <person name="Debrunner-Vossbrinck B.A."/>
            <person name="Vossbrinck C.R."/>
            <person name="Barandun J."/>
        </authorList>
    </citation>
    <scope>NUCLEOTIDE SEQUENCE</scope>
    <source>
        <strain evidence="4">Illinois isolate</strain>
    </source>
</reference>
<dbReference type="SUPFAM" id="SSF54001">
    <property type="entry name" value="Cysteine proteinases"/>
    <property type="match status" value="1"/>
</dbReference>
<keyword evidence="2" id="KW-1133">Transmembrane helix</keyword>
<keyword evidence="2" id="KW-0472">Membrane</keyword>
<evidence type="ECO:0000256" key="1">
    <source>
        <dbReference type="RuleBase" id="RU366025"/>
    </source>
</evidence>
<dbReference type="Gene3D" id="3.90.70.10">
    <property type="entry name" value="Cysteine proteinases"/>
    <property type="match status" value="1"/>
</dbReference>
<gene>
    <name evidence="4" type="ORF">VNE69_11087</name>
</gene>
<dbReference type="GO" id="GO:0016579">
    <property type="term" value="P:protein deubiquitination"/>
    <property type="evidence" value="ECO:0007669"/>
    <property type="project" value="InterPro"/>
</dbReference>
<dbReference type="GO" id="GO:0005634">
    <property type="term" value="C:nucleus"/>
    <property type="evidence" value="ECO:0007669"/>
    <property type="project" value="TreeGrafter"/>
</dbReference>
<dbReference type="GO" id="GO:0005829">
    <property type="term" value="C:cytosol"/>
    <property type="evidence" value="ECO:0007669"/>
    <property type="project" value="TreeGrafter"/>
</dbReference>
<dbReference type="InterPro" id="IPR001394">
    <property type="entry name" value="Peptidase_C19_UCH"/>
</dbReference>
<keyword evidence="1" id="KW-0788">Thiol protease</keyword>
<dbReference type="GO" id="GO:0006508">
    <property type="term" value="P:proteolysis"/>
    <property type="evidence" value="ECO:0007669"/>
    <property type="project" value="UniProtKB-KW"/>
</dbReference>
<sequence length="521" mass="60482">MILHSKKIGVIISIIELISLTSLLILTEIIFDHSIIYASLAIFYMLITLVVSTFVYSLVKNTIYNALVSFISLILSVIMTIILFFKKTTVRFYFINSTSAIVLLNALNNNDTKIIMKTENEYTSKDAVTILLYHDEKKSQIFYQKDEISKEKIKEIKKQYKTKIMNACSKRKDLNVPVTVPLHYLDPHINPATLIEYNAILKFLIKKYLKKNGYKNFLKYNKSKKIEKLSISYKNNTYCGLKNLGATCYFNSFIQTIFHITEFRKKIYECRPFGIIKHLQNLFYSMENEKVSNPEDLARLIIDNVRIHEDINEFSLKFFDVLSNETNNKTIYEALDLLTGTIKETRMENDKQVSENSYPFKNIFLPISNSDGTIIDNLQESLIAEFTNDNKSKKEIEKAPEILFLLINRFIVDKKRKSFEKYNGLFKYPLELDISSFCVDKTTKKIYRLHSVILHKGGVAGGHYVCNILIDGVWYNFNDEIVTVINEEEATKRNFGGPGENSEEIGNFTAYYLIYVKKELK</sequence>
<dbReference type="Pfam" id="PF00443">
    <property type="entry name" value="UCH"/>
    <property type="match status" value="1"/>
</dbReference>
<dbReference type="EC" id="3.4.19.12" evidence="1"/>
<feature type="domain" description="USP" evidence="3">
    <location>
        <begin position="239"/>
        <end position="518"/>
    </location>
</feature>
<dbReference type="Proteomes" id="UP001334084">
    <property type="component" value="Chromosome 11"/>
</dbReference>
<feature type="transmembrane region" description="Helical" evidence="2">
    <location>
        <begin position="7"/>
        <end position="29"/>
    </location>
</feature>
<dbReference type="EMBL" id="CP142736">
    <property type="protein sequence ID" value="WUR04921.1"/>
    <property type="molecule type" value="Genomic_DNA"/>
</dbReference>
<dbReference type="InterPro" id="IPR050164">
    <property type="entry name" value="Peptidase_C19"/>
</dbReference>
<dbReference type="GO" id="GO:0004843">
    <property type="term" value="F:cysteine-type deubiquitinase activity"/>
    <property type="evidence" value="ECO:0007669"/>
    <property type="project" value="UniProtKB-UniRule"/>
</dbReference>
<dbReference type="PANTHER" id="PTHR24006">
    <property type="entry name" value="UBIQUITIN CARBOXYL-TERMINAL HYDROLASE"/>
    <property type="match status" value="1"/>
</dbReference>
<feature type="transmembrane region" description="Helical" evidence="2">
    <location>
        <begin position="35"/>
        <end position="56"/>
    </location>
</feature>
<dbReference type="InterPro" id="IPR038765">
    <property type="entry name" value="Papain-like_cys_pep_sf"/>
</dbReference>
<comment type="catalytic activity">
    <reaction evidence="1">
        <text>Thiol-dependent hydrolysis of ester, thioester, amide, peptide and isopeptide bonds formed by the C-terminal Gly of ubiquitin (a 76-residue protein attached to proteins as an intracellular targeting signal).</text>
        <dbReference type="EC" id="3.4.19.12"/>
    </reaction>
</comment>
<keyword evidence="1 4" id="KW-0378">Hydrolase</keyword>
<keyword evidence="2" id="KW-0812">Transmembrane</keyword>
<comment type="similarity">
    <text evidence="1">Belongs to the peptidase C19 family.</text>
</comment>
<keyword evidence="5" id="KW-1185">Reference proteome</keyword>
<evidence type="ECO:0000259" key="3">
    <source>
        <dbReference type="PROSITE" id="PS50235"/>
    </source>
</evidence>
<dbReference type="GeneID" id="90542761"/>
<dbReference type="PROSITE" id="PS00972">
    <property type="entry name" value="USP_1"/>
    <property type="match status" value="1"/>
</dbReference>
<dbReference type="InterPro" id="IPR028889">
    <property type="entry name" value="USP"/>
</dbReference>
<keyword evidence="1" id="KW-0833">Ubl conjugation pathway</keyword>